<gene>
    <name evidence="1" type="ORF">GCW_90601</name>
</gene>
<name>A0A0F6CLT9_MYCGL</name>
<reference evidence="1 2" key="1">
    <citation type="journal article" date="2011" name="PLoS ONE">
        <title>Core proteome of the minimal cell: comparative proteomics of three mollicute species.</title>
        <authorList>
            <person name="Fisunov G.Y."/>
            <person name="Alexeev D.G."/>
            <person name="Bazaleev N.A."/>
            <person name="Ladygina V.G."/>
            <person name="Galyamina M.A."/>
            <person name="Kondratov I.G."/>
            <person name="Zhukova N.A."/>
            <person name="Serebryakova M.V."/>
            <person name="Demina I.A."/>
            <person name="Govorun V.M."/>
        </authorList>
    </citation>
    <scope>NUCLEOTIDE SEQUENCE [LARGE SCALE GENOMIC DNA]</scope>
    <source>
        <strain evidence="1 2">S6</strain>
    </source>
</reference>
<evidence type="ECO:0000313" key="2">
    <source>
        <dbReference type="Proteomes" id="UP000018735"/>
    </source>
</evidence>
<dbReference type="Proteomes" id="UP000018735">
    <property type="component" value="Chromosome"/>
</dbReference>
<proteinExistence type="predicted"/>
<dbReference type="HOGENOM" id="CLU_3101088_0_0_14"/>
<dbReference type="KEGG" id="mgz:GCW_90601"/>
<organism evidence="1 2">
    <name type="scientific">Mycoplasmoides gallisepticum S6</name>
    <dbReference type="NCBI Taxonomy" id="1006581"/>
    <lineage>
        <taxon>Bacteria</taxon>
        <taxon>Bacillati</taxon>
        <taxon>Mycoplasmatota</taxon>
        <taxon>Mycoplasmoidales</taxon>
        <taxon>Mycoplasmoidaceae</taxon>
        <taxon>Mycoplasmoides</taxon>
    </lineage>
</organism>
<evidence type="ECO:0000313" key="1">
    <source>
        <dbReference type="EMBL" id="AHV85391.1"/>
    </source>
</evidence>
<dbReference type="AlphaFoldDB" id="A0A0F6CLT9"/>
<sequence>MQITLLKKDFLIIIVFILHKLELIAKNLFIPTTSWNTGYKNTSLYINVQRN</sequence>
<dbReference type="EMBL" id="CP006916">
    <property type="protein sequence ID" value="AHV85391.1"/>
    <property type="molecule type" value="Genomic_DNA"/>
</dbReference>
<protein>
    <submittedName>
        <fullName evidence="1">Uncharacterized protein</fullName>
    </submittedName>
</protein>
<accession>A0A0F6CLT9</accession>